<reference evidence="2" key="1">
    <citation type="submission" date="2016-05" db="EMBL/GenBank/DDBJ databases">
        <title>Draft genome of Corynebacterium afermentans subsp. afermentans LCDC 88199T.</title>
        <authorList>
            <person name="Bernier A.-M."/>
            <person name="Bernard K."/>
        </authorList>
    </citation>
    <scope>NUCLEOTIDE SEQUENCE [LARGE SCALE GENOMIC DNA]</scope>
    <source>
        <strain evidence="2">NML120819</strain>
    </source>
</reference>
<dbReference type="RefSeq" id="WP_064104985.1">
    <property type="nucleotide sequence ID" value="NZ_LXSH01000005.1"/>
</dbReference>
<dbReference type="Pfam" id="PF18977">
    <property type="entry name" value="DUF5713"/>
    <property type="match status" value="1"/>
</dbReference>
<dbReference type="EMBL" id="LXSH01000005">
    <property type="protein sequence ID" value="OAM24988.1"/>
    <property type="molecule type" value="Genomic_DNA"/>
</dbReference>
<protein>
    <submittedName>
        <fullName evidence="1">Uncharacterized protein</fullName>
    </submittedName>
</protein>
<sequence length="114" mass="13096">MSRHNLQNPELADYTFLQDIYNDNSFPFEFAQRGEAILVDTCRQIEANPPSDAEALYLFTQAAAERFNQLREEFDIEGGNTLRDAIDNDLAYIAQCYGIYDTDTDRLAATQDDW</sequence>
<name>A0A1A9RU01_EIKCO</name>
<evidence type="ECO:0000313" key="1">
    <source>
        <dbReference type="EMBL" id="OAM24988.1"/>
    </source>
</evidence>
<accession>A0A1A9RU01</accession>
<dbReference type="Proteomes" id="UP000078103">
    <property type="component" value="Unassembled WGS sequence"/>
</dbReference>
<dbReference type="AlphaFoldDB" id="A0A1A9RU01"/>
<dbReference type="InterPro" id="IPR043767">
    <property type="entry name" value="DUF5713"/>
</dbReference>
<organism evidence="1 2">
    <name type="scientific">Eikenella corrodens</name>
    <dbReference type="NCBI Taxonomy" id="539"/>
    <lineage>
        <taxon>Bacteria</taxon>
        <taxon>Pseudomonadati</taxon>
        <taxon>Pseudomonadota</taxon>
        <taxon>Betaproteobacteria</taxon>
        <taxon>Neisseriales</taxon>
        <taxon>Neisseriaceae</taxon>
        <taxon>Eikenella</taxon>
    </lineage>
</organism>
<comment type="caution">
    <text evidence="1">The sequence shown here is derived from an EMBL/GenBank/DDBJ whole genome shotgun (WGS) entry which is preliminary data.</text>
</comment>
<evidence type="ECO:0000313" key="2">
    <source>
        <dbReference type="Proteomes" id="UP000078103"/>
    </source>
</evidence>
<proteinExistence type="predicted"/>
<gene>
    <name evidence="1" type="ORF">A7P89_00870</name>
</gene>